<feature type="domain" description="AB hydrolase-1" evidence="1">
    <location>
        <begin position="385"/>
        <end position="652"/>
    </location>
</feature>
<accession>A0A482U0F2</accession>
<dbReference type="Pfam" id="PF12697">
    <property type="entry name" value="Abhydrolase_6"/>
    <property type="match status" value="1"/>
</dbReference>
<dbReference type="GO" id="GO:0016787">
    <property type="term" value="F:hydrolase activity"/>
    <property type="evidence" value="ECO:0007669"/>
    <property type="project" value="UniProtKB-KW"/>
</dbReference>
<dbReference type="InterPro" id="IPR000073">
    <property type="entry name" value="AB_hydrolase_1"/>
</dbReference>
<organism evidence="2 3">
    <name type="scientific">Pseudomonas songnenensis</name>
    <dbReference type="NCBI Taxonomy" id="1176259"/>
    <lineage>
        <taxon>Bacteria</taxon>
        <taxon>Pseudomonadati</taxon>
        <taxon>Pseudomonadota</taxon>
        <taxon>Gammaproteobacteria</taxon>
        <taxon>Pseudomonadales</taxon>
        <taxon>Pseudomonadaceae</taxon>
        <taxon>Pseudomonas</taxon>
    </lineage>
</organism>
<dbReference type="EMBL" id="RWYU02000010">
    <property type="protein sequence ID" value="RYJ59918.1"/>
    <property type="molecule type" value="Genomic_DNA"/>
</dbReference>
<comment type="caution">
    <text evidence="2">The sequence shown here is derived from an EMBL/GenBank/DDBJ whole genome shotgun (WGS) entry which is preliminary data.</text>
</comment>
<dbReference type="OrthoDB" id="869379at2"/>
<sequence length="676" mass="73847">MAPVLRVPVAASFFAFEFLSLNRQPAPLRGQLYGSILRRGAFLVLLLLMLSGCAGVKVSALETRDYISLRRGDVLSTGQLSSSVGTALQVVGIGQGECKAAAAVCLRTLGESKALGDEQRLSVLAELWLQEALRLDRSAQTDAQTDAMLDAYLESARHAYAYLFMTERTVGQRALDDRQTQVRDYYNFSVQKALTGLFARYQGNPPQAGEGQGNFVLHSGRWQIQGTVGDVRLAGGRDLPEALIPAASLSFKGLRNQYRRDGLGAELVAMTDRRVVRKDSAELAWSETPFPAVTAVASFPGATLDEVLSTQRVHIVGYDPFRQDSITMAGREIPLAASFTSGYGLWLARSGFASQSLLTLVGKGEVLEKPHVYLMQPYDPNRRIIIMLHGLASSPEAWINVANEVLGDEALRQNYQIWQVYYPTNAPLAFNNKAIRTALEQTLEHFDPSGTAQASRDMVVIGHSMGGVLSRLMLSSSGDRLWDALLERYPLQGRRLERVQKEVGPYVRFEPLPDVSRAIFVAAPHRGTPFAENRISRWAAGLVKLPASVLGRITDVAQLLIVPGSANAEVLTRPLNSIDNLSSNDPFVRLSADLPISPAVRYHSIIGNYTPALSLLDSSDGVVPYSSAHLAAAESEIVIPFGHSVQETPEAIMEIRRILHVHLHESDGDRFAGPVP</sequence>
<dbReference type="AlphaFoldDB" id="A0A482U0F2"/>
<name>A0A482U0F2_9PSED</name>
<reference evidence="2 3" key="1">
    <citation type="submission" date="2019-01" db="EMBL/GenBank/DDBJ databases">
        <title>High-quality draft genome of. Pseudomonas songnenensis str. L103, a full-fledged denitrifier isolated from 100 meters deep aquifer in a heavily nitrogen fertilized agricultural area.</title>
        <authorList>
            <person name="Liu M."/>
            <person name="Liu B."/>
        </authorList>
    </citation>
    <scope>NUCLEOTIDE SEQUENCE [LARGE SCALE GENOMIC DNA]</scope>
    <source>
        <strain evidence="2 3">L103</strain>
    </source>
</reference>
<evidence type="ECO:0000259" key="1">
    <source>
        <dbReference type="Pfam" id="PF12697"/>
    </source>
</evidence>
<dbReference type="Gene3D" id="3.40.50.1820">
    <property type="entry name" value="alpha/beta hydrolase"/>
    <property type="match status" value="1"/>
</dbReference>
<proteinExistence type="predicted"/>
<protein>
    <submittedName>
        <fullName evidence="2">Alpha/beta hydrolase</fullName>
    </submittedName>
</protein>
<dbReference type="SUPFAM" id="SSF53474">
    <property type="entry name" value="alpha/beta-Hydrolases"/>
    <property type="match status" value="1"/>
</dbReference>
<keyword evidence="2" id="KW-0378">Hydrolase</keyword>
<evidence type="ECO:0000313" key="2">
    <source>
        <dbReference type="EMBL" id="RYJ59918.1"/>
    </source>
</evidence>
<gene>
    <name evidence="2" type="ORF">EJA06_020770</name>
</gene>
<dbReference type="Proteomes" id="UP000282800">
    <property type="component" value="Unassembled WGS sequence"/>
</dbReference>
<evidence type="ECO:0000313" key="3">
    <source>
        <dbReference type="Proteomes" id="UP000282800"/>
    </source>
</evidence>
<dbReference type="InterPro" id="IPR029058">
    <property type="entry name" value="AB_hydrolase_fold"/>
</dbReference>